<dbReference type="GO" id="GO:0016836">
    <property type="term" value="F:hydro-lyase activity"/>
    <property type="evidence" value="ECO:0007669"/>
    <property type="project" value="UniProtKB-ARBA"/>
</dbReference>
<sequence>MSSSVTTAVKVNTLEKIRQALKERPAQIAAAKQKGQKVIGWLNYFVPEEILLALDTIPVRIGTGGDEQLVDFGGRYISTKNCVFVRSVVGLLGEKKDAYTPLLDLLAADASCLQIFRLAEVVKYYFKYETAILGVPRSFTAPEGRAYFRQELRSFVEQLEKFTGRKLAEDKLNSAIELLAKIRVTLRYLYEYQAQDYANLTWREVFEIVHAGFYLDRAEYLKLLQELVVELETLPVDKNRIPGLQPRIFLTGSQLSPGDVKLINIIEDLGGQIVGDDLWTGLSSYLDIQITAPTVDAVADGYLARVPHAALPYLDIGTDSRIKKLKELLQKFRAQAVIDHTLRYCDPYTFKAGETKDILNNEGYPFLEIHTEYASSDVEAIRTRVEAFLELVRTRNDVAGGI</sequence>
<proteinExistence type="inferred from homology"/>
<dbReference type="PANTHER" id="PTHR30548:SF1">
    <property type="entry name" value="DEHYDRATASE SUBUNIT MJ0007-RELATED"/>
    <property type="match status" value="1"/>
</dbReference>
<name>A0A388T9D7_TERA1</name>
<dbReference type="PANTHER" id="PTHR30548">
    <property type="entry name" value="2-HYDROXYGLUTARYL-COA DEHYDRATASE, D-COMPONENT-RELATED"/>
    <property type="match status" value="1"/>
</dbReference>
<reference evidence="2 3" key="1">
    <citation type="journal article" date="2019" name="ISME J.">
        <title>Genome analyses of uncultured TG2/ZB3 bacteria in 'Margulisbacteria' specifically attached to ectosymbiotic spirochetes of protists in the termite gut.</title>
        <authorList>
            <person name="Utami Y.D."/>
            <person name="Kuwahara H."/>
            <person name="Igai K."/>
            <person name="Murakami T."/>
            <person name="Sugaya K."/>
            <person name="Morikawa T."/>
            <person name="Nagura Y."/>
            <person name="Yuki M."/>
            <person name="Deevong P."/>
            <person name="Inoue T."/>
            <person name="Kihara K."/>
            <person name="Lo N."/>
            <person name="Yamada A."/>
            <person name="Ohkuma M."/>
            <person name="Hongoh Y."/>
        </authorList>
    </citation>
    <scope>NUCLEOTIDE SEQUENCE [LARGE SCALE GENOMIC DNA]</scope>
    <source>
        <strain evidence="2">NkOx7-01</strain>
    </source>
</reference>
<accession>A0A388T9D7</accession>
<dbReference type="InterPro" id="IPR010327">
    <property type="entry name" value="FldB/FldC_alpha/beta"/>
</dbReference>
<dbReference type="Pfam" id="PF06050">
    <property type="entry name" value="HGD-D"/>
    <property type="match status" value="1"/>
</dbReference>
<dbReference type="Gene3D" id="1.20.1270.370">
    <property type="match status" value="1"/>
</dbReference>
<keyword evidence="3" id="KW-1185">Reference proteome</keyword>
<dbReference type="AlphaFoldDB" id="A0A388T9D7"/>
<evidence type="ECO:0000313" key="2">
    <source>
        <dbReference type="EMBL" id="GBR72671.1"/>
    </source>
</evidence>
<gene>
    <name evidence="2" type="primary">hgdD</name>
    <name evidence="2" type="ORF">NO1_0170</name>
</gene>
<organism evidence="2 3">
    <name type="scientific">Termititenax aidoneus</name>
    <dbReference type="NCBI Taxonomy" id="2218524"/>
    <lineage>
        <taxon>Bacteria</taxon>
        <taxon>Bacillati</taxon>
        <taxon>Candidatus Margulisiibacteriota</taxon>
        <taxon>Candidatus Termititenacia</taxon>
        <taxon>Candidatus Termititenacales</taxon>
        <taxon>Candidatus Termititenacaceae</taxon>
        <taxon>Candidatus Termititenax</taxon>
    </lineage>
</organism>
<comment type="similarity">
    <text evidence="1">Belongs to the FldB/FldC dehydratase alpha/beta subunit family.</text>
</comment>
<dbReference type="Gene3D" id="3.40.50.11900">
    <property type="match status" value="1"/>
</dbReference>
<dbReference type="EMBL" id="BGZN01000002">
    <property type="protein sequence ID" value="GBR72671.1"/>
    <property type="molecule type" value="Genomic_DNA"/>
</dbReference>
<dbReference type="Gene3D" id="3.40.50.11890">
    <property type="match status" value="1"/>
</dbReference>
<evidence type="ECO:0000313" key="3">
    <source>
        <dbReference type="Proteomes" id="UP000269352"/>
    </source>
</evidence>
<protein>
    <submittedName>
        <fullName evidence="2">2-hydroxyglutaryl-CoA dehydratase subunit D</fullName>
    </submittedName>
</protein>
<evidence type="ECO:0000256" key="1">
    <source>
        <dbReference type="ARBA" id="ARBA00005806"/>
    </source>
</evidence>
<dbReference type="Proteomes" id="UP000269352">
    <property type="component" value="Unassembled WGS sequence"/>
</dbReference>
<comment type="caution">
    <text evidence="2">The sequence shown here is derived from an EMBL/GenBank/DDBJ whole genome shotgun (WGS) entry which is preliminary data.</text>
</comment>